<dbReference type="InterPro" id="IPR013078">
    <property type="entry name" value="His_Pase_superF_clade-1"/>
</dbReference>
<sequence length="313" mass="33832">MASIVPAAGTIPWRHRDGRLEVALVHRPKYDDWSWAKGKLDPGEHPSVAAARETFEETGLVVRLGTPLPLAEYPILDATGAPATKVVHYWASVVTGGSGKLLHEIDEVAWVDVRTANVRLDYARDREQLLALVRAERAGELDTWPLALVRHAKATPRSKWKGDDRLRPLDAVGRAQSTGVAAVLDAYGVTRVVSSSSVRCSSTVEPYAASRGVKLRTRDGLSEEGYAESPDDAARELARLLARGEPAALCSHGPVLPGLLESLGHRAGPDHTEVGTRLHEAARLAMRKGEVLVCHVHGVGEHARVVGVERIDT</sequence>
<dbReference type="SUPFAM" id="SSF55811">
    <property type="entry name" value="Nudix"/>
    <property type="match status" value="1"/>
</dbReference>
<dbReference type="PROSITE" id="PS00893">
    <property type="entry name" value="NUDIX_BOX"/>
    <property type="match status" value="1"/>
</dbReference>
<dbReference type="Proteomes" id="UP000320085">
    <property type="component" value="Unassembled WGS sequence"/>
</dbReference>
<name>A0A543PQL7_9MICO</name>
<dbReference type="InterPro" id="IPR000086">
    <property type="entry name" value="NUDIX_hydrolase_dom"/>
</dbReference>
<dbReference type="InterPro" id="IPR020084">
    <property type="entry name" value="NUDIX_hydrolase_CS"/>
</dbReference>
<dbReference type="CDD" id="cd03673">
    <property type="entry name" value="NUDIX_Ap6A_hydrolase"/>
    <property type="match status" value="1"/>
</dbReference>
<organism evidence="3 4">
    <name type="scientific">Humibacillus xanthopallidus</name>
    <dbReference type="NCBI Taxonomy" id="412689"/>
    <lineage>
        <taxon>Bacteria</taxon>
        <taxon>Bacillati</taxon>
        <taxon>Actinomycetota</taxon>
        <taxon>Actinomycetes</taxon>
        <taxon>Micrococcales</taxon>
        <taxon>Intrasporangiaceae</taxon>
        <taxon>Humibacillus</taxon>
    </lineage>
</organism>
<evidence type="ECO:0000313" key="4">
    <source>
        <dbReference type="Proteomes" id="UP000320085"/>
    </source>
</evidence>
<dbReference type="SUPFAM" id="SSF53254">
    <property type="entry name" value="Phosphoglycerate mutase-like"/>
    <property type="match status" value="1"/>
</dbReference>
<comment type="caution">
    <text evidence="3">The sequence shown here is derived from an EMBL/GenBank/DDBJ whole genome shotgun (WGS) entry which is preliminary data.</text>
</comment>
<dbReference type="SMART" id="SM00855">
    <property type="entry name" value="PGAM"/>
    <property type="match status" value="1"/>
</dbReference>
<dbReference type="InterPro" id="IPR029033">
    <property type="entry name" value="His_PPase_superfam"/>
</dbReference>
<dbReference type="InterPro" id="IPR051325">
    <property type="entry name" value="Nudix_hydrolase_domain"/>
</dbReference>
<dbReference type="PANTHER" id="PTHR21340">
    <property type="entry name" value="DIADENOSINE 5,5-P1,P4-TETRAPHOSPHATE PYROPHOSPHOHYDROLASE MUTT"/>
    <property type="match status" value="1"/>
</dbReference>
<keyword evidence="1" id="KW-0378">Hydrolase</keyword>
<evidence type="ECO:0000313" key="3">
    <source>
        <dbReference type="EMBL" id="TQN46363.1"/>
    </source>
</evidence>
<dbReference type="Gene3D" id="3.90.79.10">
    <property type="entry name" value="Nucleoside Triphosphate Pyrophosphohydrolase"/>
    <property type="match status" value="1"/>
</dbReference>
<reference evidence="3 4" key="1">
    <citation type="submission" date="2019-06" db="EMBL/GenBank/DDBJ databases">
        <title>Sequencing the genomes of 1000 actinobacteria strains.</title>
        <authorList>
            <person name="Klenk H.-P."/>
        </authorList>
    </citation>
    <scope>NUCLEOTIDE SEQUENCE [LARGE SCALE GENOMIC DNA]</scope>
    <source>
        <strain evidence="3 4">DSM 21776</strain>
    </source>
</reference>
<accession>A0A543PQL7</accession>
<dbReference type="InterPro" id="IPR015797">
    <property type="entry name" value="NUDIX_hydrolase-like_dom_sf"/>
</dbReference>
<dbReference type="GO" id="GO:0006754">
    <property type="term" value="P:ATP biosynthetic process"/>
    <property type="evidence" value="ECO:0007669"/>
    <property type="project" value="TreeGrafter"/>
</dbReference>
<dbReference type="GO" id="GO:0006167">
    <property type="term" value="P:AMP biosynthetic process"/>
    <property type="evidence" value="ECO:0007669"/>
    <property type="project" value="TreeGrafter"/>
</dbReference>
<proteinExistence type="predicted"/>
<dbReference type="PANTHER" id="PTHR21340:SF0">
    <property type="entry name" value="BIS(5'-NUCLEOSYL)-TETRAPHOSPHATASE [ASYMMETRICAL]"/>
    <property type="match status" value="1"/>
</dbReference>
<feature type="domain" description="Nudix hydrolase" evidence="2">
    <location>
        <begin position="3"/>
        <end position="133"/>
    </location>
</feature>
<evidence type="ECO:0000259" key="2">
    <source>
        <dbReference type="PROSITE" id="PS51462"/>
    </source>
</evidence>
<dbReference type="AlphaFoldDB" id="A0A543PQL7"/>
<protein>
    <submittedName>
        <fullName evidence="3">8-oxo-dGTP diphosphatase</fullName>
    </submittedName>
</protein>
<evidence type="ECO:0000256" key="1">
    <source>
        <dbReference type="ARBA" id="ARBA00022801"/>
    </source>
</evidence>
<dbReference type="RefSeq" id="WP_246069999.1">
    <property type="nucleotide sequence ID" value="NZ_BAAAQC010000012.1"/>
</dbReference>
<dbReference type="Pfam" id="PF00293">
    <property type="entry name" value="NUDIX"/>
    <property type="match status" value="1"/>
</dbReference>
<dbReference type="Pfam" id="PF00300">
    <property type="entry name" value="His_Phos_1"/>
    <property type="match status" value="1"/>
</dbReference>
<dbReference type="Gene3D" id="3.40.50.1240">
    <property type="entry name" value="Phosphoglycerate mutase-like"/>
    <property type="match status" value="1"/>
</dbReference>
<dbReference type="GO" id="GO:0004081">
    <property type="term" value="F:bis(5'-nucleosyl)-tetraphosphatase (asymmetrical) activity"/>
    <property type="evidence" value="ECO:0007669"/>
    <property type="project" value="TreeGrafter"/>
</dbReference>
<dbReference type="PROSITE" id="PS51462">
    <property type="entry name" value="NUDIX"/>
    <property type="match status" value="1"/>
</dbReference>
<gene>
    <name evidence="3" type="ORF">FHX52_3084</name>
</gene>
<dbReference type="EMBL" id="VFQF01000002">
    <property type="protein sequence ID" value="TQN46363.1"/>
    <property type="molecule type" value="Genomic_DNA"/>
</dbReference>